<dbReference type="AlphaFoldDB" id="A0A2J8AIN0"/>
<feature type="compositionally biased region" description="Basic and acidic residues" evidence="1">
    <location>
        <begin position="95"/>
        <end position="105"/>
    </location>
</feature>
<gene>
    <name evidence="2" type="ORF">TSOC_000661</name>
</gene>
<evidence type="ECO:0000256" key="1">
    <source>
        <dbReference type="SAM" id="MobiDB-lite"/>
    </source>
</evidence>
<comment type="caution">
    <text evidence="2">The sequence shown here is derived from an EMBL/GenBank/DDBJ whole genome shotgun (WGS) entry which is preliminary data.</text>
</comment>
<evidence type="ECO:0000313" key="3">
    <source>
        <dbReference type="Proteomes" id="UP000236333"/>
    </source>
</evidence>
<keyword evidence="3" id="KW-1185">Reference proteome</keyword>
<sequence>MKKKLKQQKQKKLDSKYEDFFSKDKEGWVSGVSAVELEAAAAKEPSAAPSAPTAMDSGDVPRARSAKGSAPGVHKGSLKAVRGQRTKAQKLRKSKQTEKATARADKVVVRVDKSSALSKKKAGLKSIY</sequence>
<proteinExistence type="predicted"/>
<feature type="compositionally biased region" description="Basic residues" evidence="1">
    <location>
        <begin position="82"/>
        <end position="94"/>
    </location>
</feature>
<evidence type="ECO:0000313" key="2">
    <source>
        <dbReference type="EMBL" id="PNH12371.1"/>
    </source>
</evidence>
<accession>A0A2J8AIN0</accession>
<dbReference type="EMBL" id="PGGS01000009">
    <property type="protein sequence ID" value="PNH12371.1"/>
    <property type="molecule type" value="Genomic_DNA"/>
</dbReference>
<feature type="compositionally biased region" description="Low complexity" evidence="1">
    <location>
        <begin position="41"/>
        <end position="54"/>
    </location>
</feature>
<dbReference type="OrthoDB" id="536225at2759"/>
<protein>
    <submittedName>
        <fullName evidence="2">Uncharacterized protein</fullName>
    </submittedName>
</protein>
<reference evidence="2 3" key="1">
    <citation type="journal article" date="2017" name="Mol. Biol. Evol.">
        <title>The 4-celled Tetrabaena socialis nuclear genome reveals the essential components for genetic control of cell number at the origin of multicellularity in the volvocine lineage.</title>
        <authorList>
            <person name="Featherston J."/>
            <person name="Arakaki Y."/>
            <person name="Hanschen E.R."/>
            <person name="Ferris P.J."/>
            <person name="Michod R.E."/>
            <person name="Olson B.J.S.C."/>
            <person name="Nozaki H."/>
            <person name="Durand P.M."/>
        </authorList>
    </citation>
    <scope>NUCLEOTIDE SEQUENCE [LARGE SCALE GENOMIC DNA]</scope>
    <source>
        <strain evidence="2 3">NIES-571</strain>
    </source>
</reference>
<feature type="region of interest" description="Disordered" evidence="1">
    <location>
        <begin position="41"/>
        <end position="105"/>
    </location>
</feature>
<dbReference type="Proteomes" id="UP000236333">
    <property type="component" value="Unassembled WGS sequence"/>
</dbReference>
<organism evidence="2 3">
    <name type="scientific">Tetrabaena socialis</name>
    <dbReference type="NCBI Taxonomy" id="47790"/>
    <lineage>
        <taxon>Eukaryota</taxon>
        <taxon>Viridiplantae</taxon>
        <taxon>Chlorophyta</taxon>
        <taxon>core chlorophytes</taxon>
        <taxon>Chlorophyceae</taxon>
        <taxon>CS clade</taxon>
        <taxon>Chlamydomonadales</taxon>
        <taxon>Tetrabaenaceae</taxon>
        <taxon>Tetrabaena</taxon>
    </lineage>
</organism>
<name>A0A2J8AIN0_9CHLO</name>